<accession>A0ABQ9GHJ5</accession>
<dbReference type="EMBL" id="JARBHB010000012">
    <property type="protein sequence ID" value="KAJ8871490.1"/>
    <property type="molecule type" value="Genomic_DNA"/>
</dbReference>
<protein>
    <submittedName>
        <fullName evidence="1">Uncharacterized protein</fullName>
    </submittedName>
</protein>
<proteinExistence type="predicted"/>
<gene>
    <name evidence="1" type="ORF">PR048_027812</name>
</gene>
<organism evidence="1 2">
    <name type="scientific">Dryococelus australis</name>
    <dbReference type="NCBI Taxonomy" id="614101"/>
    <lineage>
        <taxon>Eukaryota</taxon>
        <taxon>Metazoa</taxon>
        <taxon>Ecdysozoa</taxon>
        <taxon>Arthropoda</taxon>
        <taxon>Hexapoda</taxon>
        <taxon>Insecta</taxon>
        <taxon>Pterygota</taxon>
        <taxon>Neoptera</taxon>
        <taxon>Polyneoptera</taxon>
        <taxon>Phasmatodea</taxon>
        <taxon>Verophasmatodea</taxon>
        <taxon>Anareolatae</taxon>
        <taxon>Phasmatidae</taxon>
        <taxon>Eurycanthinae</taxon>
        <taxon>Dryococelus</taxon>
    </lineage>
</organism>
<evidence type="ECO:0000313" key="1">
    <source>
        <dbReference type="EMBL" id="KAJ8871490.1"/>
    </source>
</evidence>
<name>A0ABQ9GHJ5_9NEOP</name>
<dbReference type="Proteomes" id="UP001159363">
    <property type="component" value="Chromosome 11"/>
</dbReference>
<keyword evidence="2" id="KW-1185">Reference proteome</keyword>
<reference evidence="1 2" key="1">
    <citation type="submission" date="2023-02" db="EMBL/GenBank/DDBJ databases">
        <title>LHISI_Scaffold_Assembly.</title>
        <authorList>
            <person name="Stuart O.P."/>
            <person name="Cleave R."/>
            <person name="Magrath M.J.L."/>
            <person name="Mikheyev A.S."/>
        </authorList>
    </citation>
    <scope>NUCLEOTIDE SEQUENCE [LARGE SCALE GENOMIC DNA]</scope>
    <source>
        <strain evidence="1">Daus_M_001</strain>
        <tissue evidence="1">Leg muscle</tissue>
    </source>
</reference>
<evidence type="ECO:0000313" key="2">
    <source>
        <dbReference type="Proteomes" id="UP001159363"/>
    </source>
</evidence>
<comment type="caution">
    <text evidence="1">The sequence shown here is derived from an EMBL/GenBank/DDBJ whole genome shotgun (WGS) entry which is preliminary data.</text>
</comment>
<sequence>MISFRTQFSWHSPTKSCAKCILHRVIPALGEGVRVFLDLDVGDATQVIVERNVELNNDESTKNSPEKEVNGKVEGVLGLYSVNSSTVPDLKIVILDGCCYQNRNTTLSNALLHVAMTNNVVIERKYLEKGHTQMETDSMYATIEQQLKHKTINDPADYVHTFRSARKNPHPYVVKYVNHEYFKQFDQHHFYTTIRPRRKYGEPTVTDLRALRYCPDRNIFEKHGSQKTGLFYQTG</sequence>